<evidence type="ECO:0000256" key="6">
    <source>
        <dbReference type="ARBA" id="ARBA00023125"/>
    </source>
</evidence>
<feature type="domain" description="Response regulatory" evidence="10">
    <location>
        <begin position="36"/>
        <end position="153"/>
    </location>
</feature>
<dbReference type="InterPro" id="IPR051552">
    <property type="entry name" value="HptR"/>
</dbReference>
<dbReference type="InterPro" id="IPR018062">
    <property type="entry name" value="HTH_AraC-typ_CS"/>
</dbReference>
<dbReference type="InterPro" id="IPR001789">
    <property type="entry name" value="Sig_transdc_resp-reg_receiver"/>
</dbReference>
<comment type="caution">
    <text evidence="11">The sequence shown here is derived from an EMBL/GenBank/DDBJ whole genome shotgun (WGS) entry which is preliminary data.</text>
</comment>
<feature type="domain" description="HTH araC/xylS-type" evidence="9">
    <location>
        <begin position="396"/>
        <end position="494"/>
    </location>
</feature>
<keyword evidence="5" id="KW-0805">Transcription regulation</keyword>
<dbReference type="PANTHER" id="PTHR42713:SF3">
    <property type="entry name" value="TRANSCRIPTIONAL REGULATORY PROTEIN HPTR"/>
    <property type="match status" value="1"/>
</dbReference>
<dbReference type="Pfam" id="PF00072">
    <property type="entry name" value="Response_reg"/>
    <property type="match status" value="1"/>
</dbReference>
<gene>
    <name evidence="11" type="ORF">GRF59_12670</name>
</gene>
<evidence type="ECO:0000256" key="1">
    <source>
        <dbReference type="ARBA" id="ARBA00004496"/>
    </source>
</evidence>
<evidence type="ECO:0000256" key="2">
    <source>
        <dbReference type="ARBA" id="ARBA00022490"/>
    </source>
</evidence>
<evidence type="ECO:0000313" key="12">
    <source>
        <dbReference type="Proteomes" id="UP000460318"/>
    </source>
</evidence>
<dbReference type="Pfam" id="PF12833">
    <property type="entry name" value="HTH_18"/>
    <property type="match status" value="1"/>
</dbReference>
<dbReference type="Proteomes" id="UP000460318">
    <property type="component" value="Unassembled WGS sequence"/>
</dbReference>
<dbReference type="GO" id="GO:0005737">
    <property type="term" value="C:cytoplasm"/>
    <property type="evidence" value="ECO:0007669"/>
    <property type="project" value="UniProtKB-SubCell"/>
</dbReference>
<dbReference type="InterPro" id="IPR011006">
    <property type="entry name" value="CheY-like_superfamily"/>
</dbReference>
<reference evidence="11 12" key="1">
    <citation type="submission" date="2019-12" db="EMBL/GenBank/DDBJ databases">
        <title>Paenibacillus sp. nov., an endophytic bacterium isolated from the stem of Dendrobium.</title>
        <authorList>
            <person name="Zhao R."/>
        </authorList>
    </citation>
    <scope>NUCLEOTIDE SEQUENCE [LARGE SCALE GENOMIC DNA]</scope>
    <source>
        <strain evidence="11 12">HJL G12</strain>
    </source>
</reference>
<dbReference type="SUPFAM" id="SSF52172">
    <property type="entry name" value="CheY-like"/>
    <property type="match status" value="1"/>
</dbReference>
<dbReference type="GO" id="GO:0043565">
    <property type="term" value="F:sequence-specific DNA binding"/>
    <property type="evidence" value="ECO:0007669"/>
    <property type="project" value="InterPro"/>
</dbReference>
<evidence type="ECO:0000256" key="5">
    <source>
        <dbReference type="ARBA" id="ARBA00023015"/>
    </source>
</evidence>
<dbReference type="InterPro" id="IPR009057">
    <property type="entry name" value="Homeodomain-like_sf"/>
</dbReference>
<sequence>MVIPLKFKFGANTGKGQASSLSFRCLYPRKENDCVRVLIVEDDRLVRKGFISLMPWEHFGMEVIGEAGNGEEALSFLNHQEVDLLITDLAMPRMSGIELIRTVRQLYPRIWTVILTFHQDFEYIQEALRLGAIDYIAKTELQQDKMEDVLGRIEQRIRYEMSQQARTWEEADKENPDQAIVWVSAPGGGALNLSNPIHRGNPVEECAPGIWLYTCEEKGLTDEEMDCLHADPFLRSGIIMLLEGIGCESGKQVISTLQEYKDRLMFYEWDRDRAGVWKKNWSQLRETMNHMRVTHEEEQLLKETWSSLQWVIHDLQFEENIAVLEKKMPTPQQLDTLFVIASTRWERVVPAGVWKVPQGELLTWKDWKNWLSRLRQDLEAYLFKPSYSREVHSCVWKAVQIINQDLSREITLREIAKKVNLSQSYLSQCFRDIVGGSFNEYVRQARMDWAKKLLADTDKPIYWIATQTGYPNEKYFSRVFKDRTGMLPSAFRNQCHERK</sequence>
<evidence type="ECO:0000256" key="7">
    <source>
        <dbReference type="ARBA" id="ARBA00023163"/>
    </source>
</evidence>
<comment type="subcellular location">
    <subcellularLocation>
        <location evidence="1">Cytoplasm</location>
    </subcellularLocation>
</comment>
<protein>
    <submittedName>
        <fullName evidence="11">Response regulator</fullName>
    </submittedName>
</protein>
<keyword evidence="2" id="KW-0963">Cytoplasm</keyword>
<dbReference type="SMART" id="SM00448">
    <property type="entry name" value="REC"/>
    <property type="match status" value="1"/>
</dbReference>
<evidence type="ECO:0000256" key="4">
    <source>
        <dbReference type="ARBA" id="ARBA00023012"/>
    </source>
</evidence>
<dbReference type="PANTHER" id="PTHR42713">
    <property type="entry name" value="HISTIDINE KINASE-RELATED"/>
    <property type="match status" value="1"/>
</dbReference>
<dbReference type="CDD" id="cd17536">
    <property type="entry name" value="REC_YesN-like"/>
    <property type="match status" value="1"/>
</dbReference>
<keyword evidence="3 8" id="KW-0597">Phosphoprotein</keyword>
<dbReference type="SUPFAM" id="SSF46689">
    <property type="entry name" value="Homeodomain-like"/>
    <property type="match status" value="2"/>
</dbReference>
<keyword evidence="7" id="KW-0804">Transcription</keyword>
<dbReference type="InterPro" id="IPR018060">
    <property type="entry name" value="HTH_AraC"/>
</dbReference>
<dbReference type="Gene3D" id="1.10.10.60">
    <property type="entry name" value="Homeodomain-like"/>
    <property type="match status" value="2"/>
</dbReference>
<dbReference type="SMART" id="SM00342">
    <property type="entry name" value="HTH_ARAC"/>
    <property type="match status" value="1"/>
</dbReference>
<dbReference type="GO" id="GO:0000160">
    <property type="term" value="P:phosphorelay signal transduction system"/>
    <property type="evidence" value="ECO:0007669"/>
    <property type="project" value="UniProtKB-KW"/>
</dbReference>
<keyword evidence="4" id="KW-0902">Two-component regulatory system</keyword>
<keyword evidence="6" id="KW-0238">DNA-binding</keyword>
<dbReference type="GO" id="GO:0003700">
    <property type="term" value="F:DNA-binding transcription factor activity"/>
    <property type="evidence" value="ECO:0007669"/>
    <property type="project" value="InterPro"/>
</dbReference>
<dbReference type="PROSITE" id="PS01124">
    <property type="entry name" value="HTH_ARAC_FAMILY_2"/>
    <property type="match status" value="1"/>
</dbReference>
<dbReference type="Gene3D" id="3.40.50.2300">
    <property type="match status" value="1"/>
</dbReference>
<feature type="modified residue" description="4-aspartylphosphate" evidence="8">
    <location>
        <position position="88"/>
    </location>
</feature>
<evidence type="ECO:0000256" key="8">
    <source>
        <dbReference type="PROSITE-ProRule" id="PRU00169"/>
    </source>
</evidence>
<dbReference type="PROSITE" id="PS50110">
    <property type="entry name" value="RESPONSE_REGULATORY"/>
    <property type="match status" value="1"/>
</dbReference>
<evidence type="ECO:0000256" key="3">
    <source>
        <dbReference type="ARBA" id="ARBA00022553"/>
    </source>
</evidence>
<proteinExistence type="predicted"/>
<dbReference type="EMBL" id="WUBI01000001">
    <property type="protein sequence ID" value="MWV44480.1"/>
    <property type="molecule type" value="Genomic_DNA"/>
</dbReference>
<keyword evidence="12" id="KW-1185">Reference proteome</keyword>
<evidence type="ECO:0000259" key="9">
    <source>
        <dbReference type="PROSITE" id="PS01124"/>
    </source>
</evidence>
<evidence type="ECO:0000259" key="10">
    <source>
        <dbReference type="PROSITE" id="PS50110"/>
    </source>
</evidence>
<name>A0A7X3LHS3_9BACL</name>
<dbReference type="PROSITE" id="PS00041">
    <property type="entry name" value="HTH_ARAC_FAMILY_1"/>
    <property type="match status" value="1"/>
</dbReference>
<accession>A0A7X3LHS3</accession>
<evidence type="ECO:0000313" key="11">
    <source>
        <dbReference type="EMBL" id="MWV44480.1"/>
    </source>
</evidence>
<dbReference type="AlphaFoldDB" id="A0A7X3LHS3"/>
<organism evidence="11 12">
    <name type="scientific">Paenibacillus dendrobii</name>
    <dbReference type="NCBI Taxonomy" id="2691084"/>
    <lineage>
        <taxon>Bacteria</taxon>
        <taxon>Bacillati</taxon>
        <taxon>Bacillota</taxon>
        <taxon>Bacilli</taxon>
        <taxon>Bacillales</taxon>
        <taxon>Paenibacillaceae</taxon>
        <taxon>Paenibacillus</taxon>
    </lineage>
</organism>